<evidence type="ECO:0000313" key="5">
    <source>
        <dbReference type="Proteomes" id="UP001302329"/>
    </source>
</evidence>
<organism evidence="4 5">
    <name type="scientific">Cyanobium gracile UHCC 0281</name>
    <dbReference type="NCBI Taxonomy" id="3110309"/>
    <lineage>
        <taxon>Bacteria</taxon>
        <taxon>Bacillati</taxon>
        <taxon>Cyanobacteriota</taxon>
        <taxon>Cyanophyceae</taxon>
        <taxon>Synechococcales</taxon>
        <taxon>Prochlorococcaceae</taxon>
        <taxon>Cyanobium</taxon>
    </lineage>
</organism>
<feature type="compositionally biased region" description="Pro residues" evidence="1">
    <location>
        <begin position="168"/>
        <end position="192"/>
    </location>
</feature>
<sequence length="295" mass="30632">MKGFLAALVLCSAGFGFSPEAFAQSAAPVRSVKVVQGDTLEALAARYGVSVQDLMRLNTITRPEELQIGQSLKLPPSKGLVQVRTGDTLAVLAARHRTTVAELQKANPGVKPDQLKVGAWLKLPARPPVAKAKPTATAAANAKPAPKPTATVAAKPTVAPKPTVAVKPPTPAGPPPVKAPAPTAPPSPVPPQPAEAVRWRFYGNTLVDWGGWKLHPGGVRVSLVQPTQAEVGPIRAQATAVAVHCSSLRQAWLINGAWGPWEVPEGRSVAQQIVLDLCANVSDPTAPAVPPPSAP</sequence>
<dbReference type="EMBL" id="JAYGHY010000004">
    <property type="protein sequence ID" value="MEA5441312.1"/>
    <property type="molecule type" value="Genomic_DNA"/>
</dbReference>
<dbReference type="SUPFAM" id="SSF54106">
    <property type="entry name" value="LysM domain"/>
    <property type="match status" value="2"/>
</dbReference>
<feature type="chain" id="PRO_5046354743" evidence="2">
    <location>
        <begin position="24"/>
        <end position="295"/>
    </location>
</feature>
<comment type="caution">
    <text evidence="4">The sequence shown here is derived from an EMBL/GenBank/DDBJ whole genome shotgun (WGS) entry which is preliminary data.</text>
</comment>
<feature type="region of interest" description="Disordered" evidence="1">
    <location>
        <begin position="131"/>
        <end position="192"/>
    </location>
</feature>
<keyword evidence="2" id="KW-0732">Signal</keyword>
<accession>A0ABU5STB5</accession>
<feature type="signal peptide" evidence="2">
    <location>
        <begin position="1"/>
        <end position="23"/>
    </location>
</feature>
<name>A0ABU5STB5_9CYAN</name>
<protein>
    <submittedName>
        <fullName evidence="4">LysM peptidoglycan-binding domain-containing protein</fullName>
    </submittedName>
</protein>
<dbReference type="InterPro" id="IPR036779">
    <property type="entry name" value="LysM_dom_sf"/>
</dbReference>
<evidence type="ECO:0000259" key="3">
    <source>
        <dbReference type="PROSITE" id="PS51782"/>
    </source>
</evidence>
<dbReference type="SMART" id="SM00257">
    <property type="entry name" value="LysM"/>
    <property type="match status" value="2"/>
</dbReference>
<proteinExistence type="predicted"/>
<dbReference type="InterPro" id="IPR018392">
    <property type="entry name" value="LysM"/>
</dbReference>
<dbReference type="Proteomes" id="UP001302329">
    <property type="component" value="Unassembled WGS sequence"/>
</dbReference>
<dbReference type="PANTHER" id="PTHR33734">
    <property type="entry name" value="LYSM DOMAIN-CONTAINING GPI-ANCHORED PROTEIN 2"/>
    <property type="match status" value="1"/>
</dbReference>
<evidence type="ECO:0000313" key="4">
    <source>
        <dbReference type="EMBL" id="MEA5441312.1"/>
    </source>
</evidence>
<gene>
    <name evidence="4" type="ORF">VB739_01940</name>
</gene>
<dbReference type="Gene3D" id="3.10.350.10">
    <property type="entry name" value="LysM domain"/>
    <property type="match status" value="2"/>
</dbReference>
<evidence type="ECO:0000256" key="2">
    <source>
        <dbReference type="SAM" id="SignalP"/>
    </source>
</evidence>
<feature type="compositionally biased region" description="Low complexity" evidence="1">
    <location>
        <begin position="131"/>
        <end position="167"/>
    </location>
</feature>
<evidence type="ECO:0000256" key="1">
    <source>
        <dbReference type="SAM" id="MobiDB-lite"/>
    </source>
</evidence>
<dbReference type="CDD" id="cd00118">
    <property type="entry name" value="LysM"/>
    <property type="match status" value="2"/>
</dbReference>
<feature type="domain" description="LysM" evidence="3">
    <location>
        <begin position="30"/>
        <end position="74"/>
    </location>
</feature>
<feature type="domain" description="LysM" evidence="3">
    <location>
        <begin position="79"/>
        <end position="123"/>
    </location>
</feature>
<reference evidence="4 5" key="1">
    <citation type="submission" date="2023-12" db="EMBL/GenBank/DDBJ databases">
        <title>Baltic Sea Cyanobacteria.</title>
        <authorList>
            <person name="Delbaje E."/>
            <person name="Fewer D.P."/>
            <person name="Shishido T.K."/>
        </authorList>
    </citation>
    <scope>NUCLEOTIDE SEQUENCE [LARGE SCALE GENOMIC DNA]</scope>
    <source>
        <strain evidence="4 5">UHCC 0281</strain>
    </source>
</reference>
<dbReference type="PROSITE" id="PS51782">
    <property type="entry name" value="LYSM"/>
    <property type="match status" value="2"/>
</dbReference>
<dbReference type="PANTHER" id="PTHR33734:SF22">
    <property type="entry name" value="MEMBRANE-BOUND LYTIC MUREIN TRANSGLYCOSYLASE D"/>
    <property type="match status" value="1"/>
</dbReference>
<keyword evidence="5" id="KW-1185">Reference proteome</keyword>
<dbReference type="Pfam" id="PF01476">
    <property type="entry name" value="LysM"/>
    <property type="match status" value="2"/>
</dbReference>
<dbReference type="RefSeq" id="WP_323355464.1">
    <property type="nucleotide sequence ID" value="NZ_JAYGHY010000004.1"/>
</dbReference>